<dbReference type="OrthoDB" id="9809421at2"/>
<dbReference type="EMBL" id="SDPN01000009">
    <property type="protein sequence ID" value="RXZ71897.1"/>
    <property type="molecule type" value="Genomic_DNA"/>
</dbReference>
<evidence type="ECO:0000313" key="1">
    <source>
        <dbReference type="EMBL" id="RXZ71897.1"/>
    </source>
</evidence>
<dbReference type="Proteomes" id="UP000293865">
    <property type="component" value="Unassembled WGS sequence"/>
</dbReference>
<comment type="caution">
    <text evidence="1">The sequence shown here is derived from an EMBL/GenBank/DDBJ whole genome shotgun (WGS) entry which is preliminary data.</text>
</comment>
<dbReference type="AlphaFoldDB" id="A0A4Q2L378"/>
<dbReference type="CDD" id="cd18722">
    <property type="entry name" value="PIN_NicB-like"/>
    <property type="match status" value="1"/>
</dbReference>
<dbReference type="Gene3D" id="3.40.50.1010">
    <property type="entry name" value="5'-nuclease"/>
    <property type="match status" value="1"/>
</dbReference>
<reference evidence="1 2" key="1">
    <citation type="submission" date="2019-01" db="EMBL/GenBank/DDBJ databases">
        <title>Agromyces.</title>
        <authorList>
            <person name="Li J."/>
        </authorList>
    </citation>
    <scope>NUCLEOTIDE SEQUENCE [LARGE SCALE GENOMIC DNA]</scope>
    <source>
        <strain evidence="1 2">DSM 15934</strain>
    </source>
</reference>
<gene>
    <name evidence="1" type="ORF">ESP51_07000</name>
</gene>
<name>A0A4Q2L378_9MICO</name>
<dbReference type="RefSeq" id="WP_129520203.1">
    <property type="nucleotide sequence ID" value="NZ_SDPN01000009.1"/>
</dbReference>
<accession>A0A4Q2L378</accession>
<evidence type="ECO:0000313" key="2">
    <source>
        <dbReference type="Proteomes" id="UP000293865"/>
    </source>
</evidence>
<sequence length="241" mass="26449">MRVGVYIDGFNLYYGGLGHLGSSPGWKWIDLRALASRYASWQGAQVDRVVYCTARVNDAADPLQTQRQDFYLKALKLHGSVDVIEEGYYTSWAKESVMTVEPAGTKAPSALRDPQALLSWSAGLRIRRNAAGNVFATVRKREEKGSDVNVATHLLADVLQGRVDAAIVISNDSDLALPIRIAREHVPVGLINPQTKQLAGALKGLPTDGVGRHWWRRLNPVDLKQCQLPDPVAGIAKPSTW</sequence>
<proteinExistence type="predicted"/>
<keyword evidence="2" id="KW-1185">Reference proteome</keyword>
<protein>
    <submittedName>
        <fullName evidence="1">NYN domain-containing protein</fullName>
    </submittedName>
</protein>
<organism evidence="1 2">
    <name type="scientific">Agromyces albus</name>
    <dbReference type="NCBI Taxonomy" id="205332"/>
    <lineage>
        <taxon>Bacteria</taxon>
        <taxon>Bacillati</taxon>
        <taxon>Actinomycetota</taxon>
        <taxon>Actinomycetes</taxon>
        <taxon>Micrococcales</taxon>
        <taxon>Microbacteriaceae</taxon>
        <taxon>Agromyces</taxon>
    </lineage>
</organism>